<evidence type="ECO:0000313" key="3">
    <source>
        <dbReference type="Proteomes" id="UP000529783"/>
    </source>
</evidence>
<keyword evidence="3" id="KW-1185">Reference proteome</keyword>
<gene>
    <name evidence="2" type="ORF">BJY14_007295</name>
</gene>
<keyword evidence="1" id="KW-1133">Transmembrane helix</keyword>
<feature type="transmembrane region" description="Helical" evidence="1">
    <location>
        <begin position="99"/>
        <end position="120"/>
    </location>
</feature>
<dbReference type="Proteomes" id="UP000529783">
    <property type="component" value="Unassembled WGS sequence"/>
</dbReference>
<proteinExistence type="predicted"/>
<organism evidence="2 3">
    <name type="scientific">Actinomadura luteofluorescens</name>
    <dbReference type="NCBI Taxonomy" id="46163"/>
    <lineage>
        <taxon>Bacteria</taxon>
        <taxon>Bacillati</taxon>
        <taxon>Actinomycetota</taxon>
        <taxon>Actinomycetes</taxon>
        <taxon>Streptosporangiales</taxon>
        <taxon>Thermomonosporaceae</taxon>
        <taxon>Actinomadura</taxon>
    </lineage>
</organism>
<comment type="caution">
    <text evidence="2">The sequence shown here is derived from an EMBL/GenBank/DDBJ whole genome shotgun (WGS) entry which is preliminary data.</text>
</comment>
<dbReference type="AlphaFoldDB" id="A0A7Y9EP07"/>
<sequence>MKRTVLNGLLAIAVGALAGVCGGGLVEHLLHTSYIAEIAHAFGGAPAGSACSGFLADVVGPGLTDRFVAGAVGGFAGFIGAVVRSAYRAAYGAAVPRDDCGRLVAGGLVLAAVFGVAGLVSVGGFGLLAAITVIGGFAAGAVVGDAIADV</sequence>
<dbReference type="RefSeq" id="WP_179847721.1">
    <property type="nucleotide sequence ID" value="NZ_JACCBA010000001.1"/>
</dbReference>
<feature type="transmembrane region" description="Helical" evidence="1">
    <location>
        <begin position="126"/>
        <end position="148"/>
    </location>
</feature>
<keyword evidence="1" id="KW-0472">Membrane</keyword>
<dbReference type="EMBL" id="JACCBA010000001">
    <property type="protein sequence ID" value="NYD51312.1"/>
    <property type="molecule type" value="Genomic_DNA"/>
</dbReference>
<reference evidence="2 3" key="1">
    <citation type="submission" date="2020-07" db="EMBL/GenBank/DDBJ databases">
        <title>Sequencing the genomes of 1000 actinobacteria strains.</title>
        <authorList>
            <person name="Klenk H.-P."/>
        </authorList>
    </citation>
    <scope>NUCLEOTIDE SEQUENCE [LARGE SCALE GENOMIC DNA]</scope>
    <source>
        <strain evidence="2 3">DSM 40398</strain>
    </source>
</reference>
<protein>
    <submittedName>
        <fullName evidence="2">Uncharacterized protein</fullName>
    </submittedName>
</protein>
<name>A0A7Y9EP07_9ACTN</name>
<keyword evidence="1" id="KW-0812">Transmembrane</keyword>
<evidence type="ECO:0000313" key="2">
    <source>
        <dbReference type="EMBL" id="NYD51312.1"/>
    </source>
</evidence>
<evidence type="ECO:0000256" key="1">
    <source>
        <dbReference type="SAM" id="Phobius"/>
    </source>
</evidence>
<feature type="transmembrane region" description="Helical" evidence="1">
    <location>
        <begin position="67"/>
        <end position="87"/>
    </location>
</feature>
<accession>A0A7Y9EP07</accession>